<dbReference type="NCBIfam" id="NF006811">
    <property type="entry name" value="PRK09333.1"/>
    <property type="match status" value="1"/>
</dbReference>
<keyword evidence="2 5" id="KW-0689">Ribosomal protein</keyword>
<evidence type="ECO:0000256" key="3">
    <source>
        <dbReference type="ARBA" id="ARBA00023274"/>
    </source>
</evidence>
<name>A0A7C4BAG5_THEPE</name>
<dbReference type="SUPFAM" id="SSF46785">
    <property type="entry name" value="Winged helix' DNA-binding domain"/>
    <property type="match status" value="1"/>
</dbReference>
<dbReference type="InterPro" id="IPR001266">
    <property type="entry name" value="Ribosomal_eS19"/>
</dbReference>
<dbReference type="PANTHER" id="PTHR11710:SF0">
    <property type="entry name" value="40S RIBOSOMAL PROTEIN S19"/>
    <property type="match status" value="1"/>
</dbReference>
<evidence type="ECO:0000256" key="5">
    <source>
        <dbReference type="HAMAP-Rule" id="MF_01474"/>
    </source>
</evidence>
<dbReference type="GO" id="GO:0022627">
    <property type="term" value="C:cytosolic small ribosomal subunit"/>
    <property type="evidence" value="ECO:0007669"/>
    <property type="project" value="TreeGrafter"/>
</dbReference>
<evidence type="ECO:0000256" key="4">
    <source>
        <dbReference type="ARBA" id="ARBA00035143"/>
    </source>
</evidence>
<dbReference type="FunFam" id="1.10.10.10:FF:000449">
    <property type="entry name" value="30S ribosomal protein S19e"/>
    <property type="match status" value="1"/>
</dbReference>
<evidence type="ECO:0000313" key="6">
    <source>
        <dbReference type="EMBL" id="HGI43479.1"/>
    </source>
</evidence>
<dbReference type="Pfam" id="PF01090">
    <property type="entry name" value="Ribosomal_S19e"/>
    <property type="match status" value="1"/>
</dbReference>
<dbReference type="AlphaFoldDB" id="A0A7C4BAG5"/>
<dbReference type="InterPro" id="IPR027548">
    <property type="entry name" value="Ribosomal_eS19_archaeal"/>
</dbReference>
<keyword evidence="3 5" id="KW-0687">Ribonucleoprotein</keyword>
<dbReference type="PANTHER" id="PTHR11710">
    <property type="entry name" value="40S RIBOSOMAL PROTEIN S19"/>
    <property type="match status" value="1"/>
</dbReference>
<dbReference type="SMART" id="SM01413">
    <property type="entry name" value="Ribosomal_S19e"/>
    <property type="match status" value="1"/>
</dbReference>
<sequence>MVGVKFVPPKLLIEALAEHLKENVKEVQPPEWAFYAKTGCFKDRVPDDPDWWYKRCASLLRKLYLCGPVGVERLRTAYGGRTRNTMKRKHFKKAGGSAIRKALQQLEKAGLVEKTPKGRVLTSKGRSLLDQIAVDLFKKLASERPELAKYITPSSSA</sequence>
<dbReference type="HAMAP" id="MF_01474">
    <property type="entry name" value="Ribosomal_eS19"/>
    <property type="match status" value="1"/>
</dbReference>
<dbReference type="InterPro" id="IPR036390">
    <property type="entry name" value="WH_DNA-bd_sf"/>
</dbReference>
<comment type="subunit">
    <text evidence="5">Part of the 30S ribosomal subunit.</text>
</comment>
<comment type="caution">
    <text evidence="6">The sequence shown here is derived from an EMBL/GenBank/DDBJ whole genome shotgun (WGS) entry which is preliminary data.</text>
</comment>
<dbReference type="Gene3D" id="1.10.10.10">
    <property type="entry name" value="Winged helix-like DNA-binding domain superfamily/Winged helix DNA-binding domain"/>
    <property type="match status" value="1"/>
</dbReference>
<dbReference type="GO" id="GO:0006412">
    <property type="term" value="P:translation"/>
    <property type="evidence" value="ECO:0007669"/>
    <property type="project" value="UniProtKB-UniRule"/>
</dbReference>
<dbReference type="GO" id="GO:0003735">
    <property type="term" value="F:structural constituent of ribosome"/>
    <property type="evidence" value="ECO:0007669"/>
    <property type="project" value="InterPro"/>
</dbReference>
<proteinExistence type="inferred from homology"/>
<evidence type="ECO:0000256" key="2">
    <source>
        <dbReference type="ARBA" id="ARBA00022980"/>
    </source>
</evidence>
<dbReference type="GO" id="GO:0003723">
    <property type="term" value="F:RNA binding"/>
    <property type="evidence" value="ECO:0007669"/>
    <property type="project" value="TreeGrafter"/>
</dbReference>
<accession>A0A7C4BAG5</accession>
<protein>
    <recommendedName>
        <fullName evidence="4 5">Small ribosomal subunit protein eS19</fullName>
    </recommendedName>
</protein>
<dbReference type="InterPro" id="IPR036388">
    <property type="entry name" value="WH-like_DNA-bd_sf"/>
</dbReference>
<reference evidence="6" key="1">
    <citation type="journal article" date="2020" name="mSystems">
        <title>Genome- and Community-Level Interaction Insights into Carbon Utilization and Element Cycling Functions of Hydrothermarchaeota in Hydrothermal Sediment.</title>
        <authorList>
            <person name="Zhou Z."/>
            <person name="Liu Y."/>
            <person name="Xu W."/>
            <person name="Pan J."/>
            <person name="Luo Z.H."/>
            <person name="Li M."/>
        </authorList>
    </citation>
    <scope>NUCLEOTIDE SEQUENCE [LARGE SCALE GENOMIC DNA]</scope>
    <source>
        <strain evidence="6">SpSt-735</strain>
    </source>
</reference>
<comment type="similarity">
    <text evidence="1 5">Belongs to the eukaryotic ribosomal protein eS19 family.</text>
</comment>
<comment type="function">
    <text evidence="5">May be involved in maturation of the 30S ribosomal subunit.</text>
</comment>
<dbReference type="GO" id="GO:0000028">
    <property type="term" value="P:ribosomal small subunit assembly"/>
    <property type="evidence" value="ECO:0007669"/>
    <property type="project" value="TreeGrafter"/>
</dbReference>
<dbReference type="EMBL" id="DTFI01000090">
    <property type="protein sequence ID" value="HGI43479.1"/>
    <property type="molecule type" value="Genomic_DNA"/>
</dbReference>
<organism evidence="6">
    <name type="scientific">Thermofilum pendens</name>
    <dbReference type="NCBI Taxonomy" id="2269"/>
    <lineage>
        <taxon>Archaea</taxon>
        <taxon>Thermoproteota</taxon>
        <taxon>Thermoprotei</taxon>
        <taxon>Thermofilales</taxon>
        <taxon>Thermofilaceae</taxon>
        <taxon>Thermofilum</taxon>
    </lineage>
</organism>
<gene>
    <name evidence="5" type="primary">rps19e</name>
    <name evidence="6" type="ORF">ENV17_03725</name>
</gene>
<evidence type="ECO:0000256" key="1">
    <source>
        <dbReference type="ARBA" id="ARBA00010014"/>
    </source>
</evidence>